<dbReference type="Pfam" id="PF07862">
    <property type="entry name" value="Nif11"/>
    <property type="match status" value="2"/>
</dbReference>
<feature type="domain" description="Nif11" evidence="1">
    <location>
        <begin position="68"/>
        <end position="111"/>
    </location>
</feature>
<accession>A0A1D8U177</accession>
<dbReference type="Proteomes" id="UP000177870">
    <property type="component" value="Chromosome"/>
</dbReference>
<organism evidence="2 3">
    <name type="scientific">Moorena producens PAL-8-15-08-1</name>
    <dbReference type="NCBI Taxonomy" id="1458985"/>
    <lineage>
        <taxon>Bacteria</taxon>
        <taxon>Bacillati</taxon>
        <taxon>Cyanobacteriota</taxon>
        <taxon>Cyanophyceae</taxon>
        <taxon>Coleofasciculales</taxon>
        <taxon>Coleofasciculaceae</taxon>
        <taxon>Moorena</taxon>
    </lineage>
</organism>
<evidence type="ECO:0000259" key="1">
    <source>
        <dbReference type="Pfam" id="PF07862"/>
    </source>
</evidence>
<evidence type="ECO:0000313" key="2">
    <source>
        <dbReference type="EMBL" id="AOX03628.1"/>
    </source>
</evidence>
<dbReference type="OrthoDB" id="1121904at2"/>
<gene>
    <name evidence="2" type="ORF">BJP34_33120</name>
</gene>
<sequence>MSRESVLALIKAAEADQSLKAQLESAEGPEQVLAIAVSKGYDFTKKELLAVMQEQQLEFATATIEFSENAKALLKEVETNQELRAKLEEAGSLADMVQIAIAQGYQITEQEMESGLAYFEQQETELSEAQLEGVAGGAKNKSKCKKYNPGSVTINNN</sequence>
<feature type="domain" description="Nif11" evidence="1">
    <location>
        <begin position="1"/>
        <end position="48"/>
    </location>
</feature>
<evidence type="ECO:0000313" key="3">
    <source>
        <dbReference type="Proteomes" id="UP000177870"/>
    </source>
</evidence>
<proteinExistence type="predicted"/>
<dbReference type="RefSeq" id="WP_070395999.1">
    <property type="nucleotide sequence ID" value="NZ_CP017599.1"/>
</dbReference>
<dbReference type="KEGG" id="mpro:BJP34_33120"/>
<dbReference type="AlphaFoldDB" id="A0A1D8U177"/>
<dbReference type="EMBL" id="CP017599">
    <property type="protein sequence ID" value="AOX03628.1"/>
    <property type="molecule type" value="Genomic_DNA"/>
</dbReference>
<name>A0A1D8U177_9CYAN</name>
<dbReference type="NCBIfam" id="TIGR03798">
    <property type="entry name" value="leader_Nif11"/>
    <property type="match status" value="2"/>
</dbReference>
<dbReference type="InterPro" id="IPR022516">
    <property type="entry name" value="CHP03798_Ocin"/>
</dbReference>
<dbReference type="InterPro" id="IPR012903">
    <property type="entry name" value="Nif11"/>
</dbReference>
<reference evidence="3" key="1">
    <citation type="submission" date="2016-10" db="EMBL/GenBank/DDBJ databases">
        <title>Comparative genomics uncovers the prolific and rare metabolic potential of the cyanobacterial genus Moorea.</title>
        <authorList>
            <person name="Leao T."/>
            <person name="Castelao G."/>
            <person name="Korobeynikov A."/>
            <person name="Monroe E.A."/>
            <person name="Podell S."/>
            <person name="Glukhov E."/>
            <person name="Allen E."/>
            <person name="Gerwick W.H."/>
            <person name="Gerwick L."/>
        </authorList>
    </citation>
    <scope>NUCLEOTIDE SEQUENCE [LARGE SCALE GENOMIC DNA]</scope>
    <source>
        <strain evidence="3">PAL-8-15-08-1</strain>
    </source>
</reference>
<protein>
    <recommendedName>
        <fullName evidence="1">Nif11 domain-containing protein</fullName>
    </recommendedName>
</protein>